<dbReference type="SMART" id="SM00015">
    <property type="entry name" value="IQ"/>
    <property type="match status" value="1"/>
</dbReference>
<dbReference type="FunFam" id="2.30.30.360:FF:000001">
    <property type="entry name" value="Myosin heavy chain"/>
    <property type="match status" value="1"/>
</dbReference>
<evidence type="ECO:0000313" key="16">
    <source>
        <dbReference type="EMBL" id="CAF4600803.1"/>
    </source>
</evidence>
<dbReference type="Pfam" id="PF00063">
    <property type="entry name" value="Myosin_head"/>
    <property type="match status" value="1"/>
</dbReference>
<dbReference type="InterPro" id="IPR008989">
    <property type="entry name" value="Myosin_S1_N"/>
</dbReference>
<dbReference type="GO" id="GO:0005737">
    <property type="term" value="C:cytoplasm"/>
    <property type="evidence" value="ECO:0007669"/>
    <property type="project" value="TreeGrafter"/>
</dbReference>
<evidence type="ECO:0000313" key="15">
    <source>
        <dbReference type="EMBL" id="CAF4350604.1"/>
    </source>
</evidence>
<dbReference type="SMART" id="SM00242">
    <property type="entry name" value="MYSc"/>
    <property type="match status" value="1"/>
</dbReference>
<evidence type="ECO:0000259" key="13">
    <source>
        <dbReference type="PROSITE" id="PS51844"/>
    </source>
</evidence>
<dbReference type="InterPro" id="IPR027417">
    <property type="entry name" value="P-loop_NTPase"/>
</dbReference>
<sequence>MPTPTNNKSGGVMDNGHEPAEMKYLRSTDMTSKDSITDATTANEWAAKKFVWVPDEHEGFVRGQVRQEQMDGQLLVDLENGKRVTIHKDDTQRVNPPKFSKIEDMSELTCLNDASVLYNLKERYYSGLIYTYSGLFCVVVNPYKRLPIYSENVIEMYKGKKREQMPPHIFAIAGDAYRLMLQNREDQSILCTGESGAGKTENTKKVIQYLAYIAAAPKSSQRQPVTNINQYQQPISATKASDASGELEAQLLQANPILEAFGNAKTVKNDNSSRFGKFIRINFDTSGFIAGASIETYLLEKSRTIRQAKEERTFHIFYQLLRGANTKMITDYLLEDFSRYRYLTHGNVTIAGVDDGEEFQNTVKAMQIMNMSNDDLNSIFRTISAVLQMGNILFKQERNSDQATLPDDTVAQKVCHLLGIPVTDFVRSFLKPKLKVGRDFVTKAQTQAQVDYAVEAISKAIYERMFKWIVTRINKSLDRSKRQGSSFIGILDIAGFEIFQLNSFEQLCINYTNEKLQQLFNHTMFVLEQEEYRRENIDWEFMDFGLDLQPTIDLIEKQMGILSLLDEECWFPKATDRTYVDKLINAHAQHPKFGKPNYKAPADFSIIHYAGKVEYSAEQWLMKNMDPLNDNVVALLQTSNDVFTREIWKDATVWGMRPSLILPNIALIPDYTEIVGLSAADPNDATSSLKANIKKGMFRTVGQLYKEQLTKLMGTLKNTNPNFVRCILPNHHKKAGIIHSPLVLEQLRCNGVLEGIRICRNGFPNRILFQEFRQRYELLCPNVIPKGFMDGKAASQKMIKELELDDNLYRIGLTKIFFRSGVLGHLEEERDLKLTDIITQLQALCRGVLARKNYQRRIQQLNAIRVIQRNGRALMKIRNWKWWRLFTKIKPLLQVTRQDEELTQKQEEIRRMKTEMESRTSQMQETEHQLQMVQQERTVINERLIHLTEALVESDENLRRVQTRKMELENMVQEIEQRLEEEMERSNGWTNERKLLEQKLQDTTEQLEEEEHGRQKLQIERVQFEGKIKNFEDIVASQQNELGKLQKERKFLEDKLQEVVHQQQDEGEKLKNLLRLKTKQESQCADLEERLKREIELRQKLEREIRRLEGEVQELREQLQDRVQQIHDLQVHLARREEELTQAVTNIETEAATKVTFQRQIREFQTSIQDLQDDMESEKESRKRLEREKRELMEENESLRNELLDRKDINQVMLEREKKRDEEVLTLKRSLEQVHEERESVIGELRLKYTKQIEDLTSQFENTKKQFQTITKDRQQQQSDLTDRDNEIKNLNVQKQEIERKRRQLETYVQELQHKFNDTERIKNENLDKLQRYQQDIETINAAFIETEQRAQNSERSITMFRQDIQELQENLQEENRQKMNALAKLRQTEDLLNEFKDQLDDKEEERHKTESKILQLTQQNTELRRQAELVNVEQMDELRRQFQREKETLLKQCDDEKLMNTKLTKSNQKFSNDIADITVELERYRTIVQNVEKQQRSFDKRIQDEKILQDKLRQERDQNEREIREKETQRLNLLREVEERTLAYDDLEKRSRQLRTELDDMLSTKDDIGKNIHELERIKRALETTVDEQKQQIIELEDELQTAEDARLRCEVNIGALKQQMEKHAHESNEQIEDRIRSLNKQLKEYELELDEERKSKQQVLQQRKKLEIDAQDSRLQIDEANKQKEEALRNARRLQTQIREVTRELEEIKVVRNESLMNVKEWQTKIKSLEQSLQQLMDEKDLADRQRRQALAERDELQQELASLGSGKGAFIDEKRRLEARIGQLEEELEEEQTNTEMIGDKHKKLAITVEQLMLDLAAEKANNQKAEAVRSNLERQNRELREKVEENEEFGKGKSRAMLGALEAKVHALEEQLDNEVREKQKLIRSIRTIEKRLRDATALADESRKQAEVYKEQSEKAGMRVRNMKRREEELEEEVTQMKQRLRKALREKDEIEENPAYQRTRPSTAHNSSTSYVRTLVTSTKYYSELSDDDLQSEATNASVSETLNGGNSTIRNSVGSDFNNGNH</sequence>
<name>A0A820ES80_9BILA</name>
<dbReference type="PANTHER" id="PTHR13140">
    <property type="entry name" value="MYOSIN"/>
    <property type="match status" value="1"/>
</dbReference>
<gene>
    <name evidence="14" type="ORF">HFQ381_LOCUS10589</name>
    <name evidence="16" type="ORF">TOA249_LOCUS10589</name>
    <name evidence="15" type="ORF">TSG867_LOCUS9513</name>
</gene>
<keyword evidence="3 9" id="KW-0067">ATP-binding</keyword>
<dbReference type="SUPFAM" id="SSF90257">
    <property type="entry name" value="Myosin rod fragments"/>
    <property type="match status" value="3"/>
</dbReference>
<dbReference type="Gene3D" id="1.20.120.720">
    <property type="entry name" value="Myosin VI head, motor domain, U50 subdomain"/>
    <property type="match status" value="1"/>
</dbReference>
<dbReference type="PROSITE" id="PS51456">
    <property type="entry name" value="MYOSIN_MOTOR"/>
    <property type="match status" value="1"/>
</dbReference>
<accession>A0A820ES80</accession>
<dbReference type="Pfam" id="PF02736">
    <property type="entry name" value="Myosin_N"/>
    <property type="match status" value="1"/>
</dbReference>
<dbReference type="EMBL" id="CAJOBQ010000418">
    <property type="protein sequence ID" value="CAF4350604.1"/>
    <property type="molecule type" value="Genomic_DNA"/>
</dbReference>
<evidence type="ECO:0000256" key="9">
    <source>
        <dbReference type="PROSITE-ProRule" id="PRU00782"/>
    </source>
</evidence>
<protein>
    <recommendedName>
        <fullName evidence="18">Myosin heavy chain</fullName>
    </recommendedName>
</protein>
<evidence type="ECO:0008006" key="18">
    <source>
        <dbReference type="Google" id="ProtNLM"/>
    </source>
</evidence>
<evidence type="ECO:0000259" key="12">
    <source>
        <dbReference type="PROSITE" id="PS51456"/>
    </source>
</evidence>
<comment type="caution">
    <text evidence="14">The sequence shown here is derived from an EMBL/GenBank/DDBJ whole genome shotgun (WGS) entry which is preliminary data.</text>
</comment>
<evidence type="ECO:0000256" key="11">
    <source>
        <dbReference type="SAM" id="MobiDB-lite"/>
    </source>
</evidence>
<dbReference type="Gene3D" id="2.30.30.360">
    <property type="entry name" value="Myosin S1 fragment, N-terminal"/>
    <property type="match status" value="1"/>
</dbReference>
<dbReference type="Gene3D" id="1.20.5.340">
    <property type="match status" value="2"/>
</dbReference>
<keyword evidence="5 10" id="KW-0175">Coiled coil</keyword>
<feature type="compositionally biased region" description="Polar residues" evidence="11">
    <location>
        <begin position="1965"/>
        <end position="1977"/>
    </location>
</feature>
<feature type="compositionally biased region" description="Polar residues" evidence="11">
    <location>
        <begin position="1998"/>
        <end position="2029"/>
    </location>
</feature>
<dbReference type="Gene3D" id="1.10.10.820">
    <property type="match status" value="1"/>
</dbReference>
<keyword evidence="2 9" id="KW-0547">Nucleotide-binding</keyword>
<dbReference type="GO" id="GO:0016020">
    <property type="term" value="C:membrane"/>
    <property type="evidence" value="ECO:0007669"/>
    <property type="project" value="TreeGrafter"/>
</dbReference>
<keyword evidence="7 9" id="KW-0505">Motor protein</keyword>
<dbReference type="PROSITE" id="PS51844">
    <property type="entry name" value="SH3_LIKE"/>
    <property type="match status" value="1"/>
</dbReference>
<comment type="similarity">
    <text evidence="1 9">Belongs to the TRAFAC class myosin-kinesin ATPase superfamily. Myosin family.</text>
</comment>
<dbReference type="EMBL" id="CAJOBO010000589">
    <property type="protein sequence ID" value="CAF4253156.1"/>
    <property type="molecule type" value="Genomic_DNA"/>
</dbReference>
<evidence type="ECO:0000313" key="17">
    <source>
        <dbReference type="Proteomes" id="UP000663851"/>
    </source>
</evidence>
<dbReference type="Proteomes" id="UP000663838">
    <property type="component" value="Unassembled WGS sequence"/>
</dbReference>
<evidence type="ECO:0000256" key="8">
    <source>
        <dbReference type="ARBA" id="ARBA00023203"/>
    </source>
</evidence>
<dbReference type="GO" id="GO:0005516">
    <property type="term" value="F:calmodulin binding"/>
    <property type="evidence" value="ECO:0007669"/>
    <property type="project" value="UniProtKB-KW"/>
</dbReference>
<feature type="domain" description="Myosin motor" evidence="12">
    <location>
        <begin position="100"/>
        <end position="831"/>
    </location>
</feature>
<evidence type="ECO:0000256" key="10">
    <source>
        <dbReference type="SAM" id="Coils"/>
    </source>
</evidence>
<dbReference type="PANTHER" id="PTHR13140:SF857">
    <property type="entry name" value="MYOSIN-11"/>
    <property type="match status" value="1"/>
</dbReference>
<dbReference type="GO" id="GO:0005524">
    <property type="term" value="F:ATP binding"/>
    <property type="evidence" value="ECO:0007669"/>
    <property type="project" value="UniProtKB-UniRule"/>
</dbReference>
<dbReference type="FunFam" id="1.20.5.4820:FF:000002">
    <property type="entry name" value="Myosin heavy chain 10"/>
    <property type="match status" value="1"/>
</dbReference>
<keyword evidence="8 9" id="KW-0009">Actin-binding</keyword>
<evidence type="ECO:0000256" key="3">
    <source>
        <dbReference type="ARBA" id="ARBA00022840"/>
    </source>
</evidence>
<reference evidence="14" key="1">
    <citation type="submission" date="2021-02" db="EMBL/GenBank/DDBJ databases">
        <authorList>
            <person name="Nowell W R."/>
        </authorList>
    </citation>
    <scope>NUCLEOTIDE SEQUENCE</scope>
</reference>
<feature type="region of interest" description="Disordered" evidence="11">
    <location>
        <begin position="1994"/>
        <end position="2029"/>
    </location>
</feature>
<feature type="binding site" evidence="9">
    <location>
        <begin position="193"/>
        <end position="200"/>
    </location>
    <ligand>
        <name>ATP</name>
        <dbReference type="ChEBI" id="CHEBI:30616"/>
    </ligand>
</feature>
<dbReference type="PROSITE" id="PS50096">
    <property type="entry name" value="IQ"/>
    <property type="match status" value="1"/>
</dbReference>
<dbReference type="SUPFAM" id="SSF52540">
    <property type="entry name" value="P-loop containing nucleoside triphosphate hydrolases"/>
    <property type="match status" value="1"/>
</dbReference>
<keyword evidence="6 9" id="KW-0518">Myosin</keyword>
<organism evidence="14 17">
    <name type="scientific">Rotaria socialis</name>
    <dbReference type="NCBI Taxonomy" id="392032"/>
    <lineage>
        <taxon>Eukaryota</taxon>
        <taxon>Metazoa</taxon>
        <taxon>Spiralia</taxon>
        <taxon>Gnathifera</taxon>
        <taxon>Rotifera</taxon>
        <taxon>Eurotatoria</taxon>
        <taxon>Bdelloidea</taxon>
        <taxon>Philodinida</taxon>
        <taxon>Philodinidae</taxon>
        <taxon>Rotaria</taxon>
    </lineage>
</organism>
<dbReference type="EMBL" id="CAJOBS010000554">
    <property type="protein sequence ID" value="CAF4600803.1"/>
    <property type="molecule type" value="Genomic_DNA"/>
</dbReference>
<dbReference type="InterPro" id="IPR036961">
    <property type="entry name" value="Kinesin_motor_dom_sf"/>
</dbReference>
<feature type="region of interest" description="Actin-binding" evidence="9">
    <location>
        <begin position="709"/>
        <end position="731"/>
    </location>
</feature>
<feature type="coiled-coil region" evidence="10">
    <location>
        <begin position="895"/>
        <end position="1209"/>
    </location>
</feature>
<feature type="region of interest" description="Disordered" evidence="11">
    <location>
        <begin position="1953"/>
        <end position="1977"/>
    </location>
</feature>
<dbReference type="FunFam" id="1.10.10.820:FF:000001">
    <property type="entry name" value="Myosin heavy chain"/>
    <property type="match status" value="1"/>
</dbReference>
<dbReference type="GO" id="GO:0051015">
    <property type="term" value="F:actin filament binding"/>
    <property type="evidence" value="ECO:0007669"/>
    <property type="project" value="InterPro"/>
</dbReference>
<evidence type="ECO:0000256" key="6">
    <source>
        <dbReference type="ARBA" id="ARBA00023123"/>
    </source>
</evidence>
<dbReference type="Gene3D" id="1.20.5.4820">
    <property type="match status" value="1"/>
</dbReference>
<evidence type="ECO:0000256" key="4">
    <source>
        <dbReference type="ARBA" id="ARBA00022860"/>
    </source>
</evidence>
<dbReference type="Proteomes" id="UP000663851">
    <property type="component" value="Unassembled WGS sequence"/>
</dbReference>
<dbReference type="InterPro" id="IPR001609">
    <property type="entry name" value="Myosin_head_motor_dom-like"/>
</dbReference>
<dbReference type="InterPro" id="IPR004009">
    <property type="entry name" value="SH3_Myosin"/>
</dbReference>
<evidence type="ECO:0000256" key="5">
    <source>
        <dbReference type="ARBA" id="ARBA00023054"/>
    </source>
</evidence>
<dbReference type="FunFam" id="1.20.120.720:FF:000001">
    <property type="entry name" value="Myosin heavy chain, muscle"/>
    <property type="match status" value="1"/>
</dbReference>
<dbReference type="CDD" id="cd01377">
    <property type="entry name" value="MYSc_class_II"/>
    <property type="match status" value="1"/>
</dbReference>
<dbReference type="GO" id="GO:0007015">
    <property type="term" value="P:actin filament organization"/>
    <property type="evidence" value="ECO:0007669"/>
    <property type="project" value="TreeGrafter"/>
</dbReference>
<dbReference type="Gene3D" id="3.40.850.10">
    <property type="entry name" value="Kinesin motor domain"/>
    <property type="match status" value="1"/>
</dbReference>
<dbReference type="Gene3D" id="1.20.58.530">
    <property type="match status" value="1"/>
</dbReference>
<proteinExistence type="inferred from homology"/>
<dbReference type="InterPro" id="IPR002928">
    <property type="entry name" value="Myosin_tail"/>
</dbReference>
<dbReference type="InterPro" id="IPR000048">
    <property type="entry name" value="IQ_motif_EF-hand-BS"/>
</dbReference>
<dbReference type="Proteomes" id="UP000663862">
    <property type="component" value="Unassembled WGS sequence"/>
</dbReference>
<dbReference type="GO" id="GO:0000146">
    <property type="term" value="F:microfilament motor activity"/>
    <property type="evidence" value="ECO:0007669"/>
    <property type="project" value="TreeGrafter"/>
</dbReference>
<dbReference type="PRINTS" id="PR00193">
    <property type="entry name" value="MYOSINHEAVY"/>
</dbReference>
<evidence type="ECO:0000256" key="7">
    <source>
        <dbReference type="ARBA" id="ARBA00023175"/>
    </source>
</evidence>
<evidence type="ECO:0000313" key="14">
    <source>
        <dbReference type="EMBL" id="CAF4253156.1"/>
    </source>
</evidence>
<dbReference type="Pfam" id="PF01576">
    <property type="entry name" value="Myosin_tail_1"/>
    <property type="match status" value="1"/>
</dbReference>
<keyword evidence="4" id="KW-0112">Calmodulin-binding</keyword>
<evidence type="ECO:0000256" key="1">
    <source>
        <dbReference type="ARBA" id="ARBA00008314"/>
    </source>
</evidence>
<dbReference type="FunFam" id="3.40.850.10:FF:000101">
    <property type="entry name" value="Slow myosin heavy chain 2"/>
    <property type="match status" value="1"/>
</dbReference>
<feature type="domain" description="Myosin N-terminal SH3-like" evidence="13">
    <location>
        <begin position="46"/>
        <end position="96"/>
    </location>
</feature>
<dbReference type="GO" id="GO:0016459">
    <property type="term" value="C:myosin complex"/>
    <property type="evidence" value="ECO:0007669"/>
    <property type="project" value="UniProtKB-KW"/>
</dbReference>
<evidence type="ECO:0000256" key="2">
    <source>
        <dbReference type="ARBA" id="ARBA00022741"/>
    </source>
</evidence>